<feature type="domain" description="Polymerase nucleotidyl transferase" evidence="1">
    <location>
        <begin position="116"/>
        <end position="174"/>
    </location>
</feature>
<dbReference type="Pfam" id="PF01909">
    <property type="entry name" value="NTP_transf_2"/>
    <property type="match status" value="1"/>
</dbReference>
<reference evidence="2 3" key="1">
    <citation type="journal article" date="2017" name="Genome Announc.">
        <title>Complete Genome Sequence of Burkholderia stabilis FERMP-21014.</title>
        <authorList>
            <person name="Konishi K."/>
            <person name="Kumagai T."/>
            <person name="Sakasegawa S."/>
            <person name="Tamura T."/>
        </authorList>
    </citation>
    <scope>NUCLEOTIDE SEQUENCE [LARGE SCALE GENOMIC DNA]</scope>
    <source>
        <strain evidence="2 3">FERMP-21014</strain>
    </source>
</reference>
<evidence type="ECO:0000259" key="1">
    <source>
        <dbReference type="Pfam" id="PF01909"/>
    </source>
</evidence>
<name>A0A1Y1BJD0_9BURK</name>
<accession>A0A1Y1BJD0</accession>
<dbReference type="GO" id="GO:0016779">
    <property type="term" value="F:nucleotidyltransferase activity"/>
    <property type="evidence" value="ECO:0007669"/>
    <property type="project" value="InterPro"/>
</dbReference>
<sequence length="196" mass="21496">MGMFIPLLRISVSLADFLFTPGMQRVLGATLMQPDRSFTLQELLRLANSGRGSAQKQVDRLVEVGVLKEDARRGRQRSIRANTEFVLYPELVSIARKSFAVVEPLKEALLPFAAHISTAFVFGSVAKGTDSGHSDIDLIVIGNVPLLELSEALHVAEQSLLRPVNFSLYEPAEWAALVDADPVMTQIAQGPMLRIL</sequence>
<gene>
    <name evidence="2" type="ORF">BSFP_027900</name>
</gene>
<dbReference type="Proteomes" id="UP000218432">
    <property type="component" value="Chromosome 1"/>
</dbReference>
<dbReference type="InterPro" id="IPR043519">
    <property type="entry name" value="NT_sf"/>
</dbReference>
<dbReference type="Gene3D" id="3.30.460.10">
    <property type="entry name" value="Beta Polymerase, domain 2"/>
    <property type="match status" value="1"/>
</dbReference>
<evidence type="ECO:0000313" key="3">
    <source>
        <dbReference type="Proteomes" id="UP000218432"/>
    </source>
</evidence>
<protein>
    <submittedName>
        <fullName evidence="2">DNA polymerase III subunit beta</fullName>
    </submittedName>
</protein>
<evidence type="ECO:0000313" key="2">
    <source>
        <dbReference type="EMBL" id="BAX59945.1"/>
    </source>
</evidence>
<dbReference type="AlphaFoldDB" id="A0A1Y1BJD0"/>
<organism evidence="2 3">
    <name type="scientific">Burkholderia stabilis</name>
    <dbReference type="NCBI Taxonomy" id="95485"/>
    <lineage>
        <taxon>Bacteria</taxon>
        <taxon>Pseudomonadati</taxon>
        <taxon>Pseudomonadota</taxon>
        <taxon>Betaproteobacteria</taxon>
        <taxon>Burkholderiales</taxon>
        <taxon>Burkholderiaceae</taxon>
        <taxon>Burkholderia</taxon>
        <taxon>Burkholderia cepacia complex</taxon>
    </lineage>
</organism>
<dbReference type="SUPFAM" id="SSF81301">
    <property type="entry name" value="Nucleotidyltransferase"/>
    <property type="match status" value="1"/>
</dbReference>
<proteinExistence type="predicted"/>
<dbReference type="InterPro" id="IPR002934">
    <property type="entry name" value="Polymerase_NTP_transf_dom"/>
</dbReference>
<dbReference type="CDD" id="cd05403">
    <property type="entry name" value="NT_KNTase_like"/>
    <property type="match status" value="1"/>
</dbReference>
<dbReference type="EMBL" id="AP018111">
    <property type="protein sequence ID" value="BAX59945.1"/>
    <property type="molecule type" value="Genomic_DNA"/>
</dbReference>